<evidence type="ECO:0000313" key="4">
    <source>
        <dbReference type="Proteomes" id="UP001430377"/>
    </source>
</evidence>
<proteinExistence type="inferred from homology"/>
<dbReference type="InterPro" id="IPR015797">
    <property type="entry name" value="NUDIX_hydrolase-like_dom_sf"/>
</dbReference>
<dbReference type="AlphaFoldDB" id="A0AAW4PR53"/>
<dbReference type="InterPro" id="IPR000086">
    <property type="entry name" value="NUDIX_hydrolase_dom"/>
</dbReference>
<dbReference type="RefSeq" id="WP_220617851.1">
    <property type="nucleotide sequence ID" value="NZ_RKLR01000002.1"/>
</dbReference>
<dbReference type="InterPro" id="IPR000649">
    <property type="entry name" value="IF-2B-related"/>
</dbReference>
<comment type="caution">
    <text evidence="3">The sequence shown here is derived from an EMBL/GenBank/DDBJ whole genome shotgun (WGS) entry which is preliminary data.</text>
</comment>
<gene>
    <name evidence="3" type="ORF">EGH21_07495</name>
</gene>
<dbReference type="GO" id="GO:0046523">
    <property type="term" value="F:S-methyl-5-thioribose-1-phosphate isomerase activity"/>
    <property type="evidence" value="ECO:0007669"/>
    <property type="project" value="TreeGrafter"/>
</dbReference>
<feature type="domain" description="Nudix hydrolase" evidence="2">
    <location>
        <begin position="2"/>
        <end position="139"/>
    </location>
</feature>
<dbReference type="InterPro" id="IPR037171">
    <property type="entry name" value="NagB/RpiA_transferase-like"/>
</dbReference>
<dbReference type="EMBL" id="RKLR01000002">
    <property type="protein sequence ID" value="MBX0322873.1"/>
    <property type="molecule type" value="Genomic_DNA"/>
</dbReference>
<accession>A0AAW4PR53</accession>
<protein>
    <submittedName>
        <fullName evidence="3">NUDIX domain-containing protein</fullName>
    </submittedName>
</protein>
<name>A0AAW4PR53_9EURY</name>
<dbReference type="Pfam" id="PF01008">
    <property type="entry name" value="IF-2B"/>
    <property type="match status" value="1"/>
</dbReference>
<reference evidence="3 4" key="1">
    <citation type="submission" date="2021-06" db="EMBL/GenBank/DDBJ databases">
        <title>Halomicroarcula sp. a new haloarchaeum isolated from saline soil.</title>
        <authorList>
            <person name="Duran-Viseras A."/>
            <person name="Sanchez-Porro C."/>
            <person name="Ventosa A."/>
        </authorList>
    </citation>
    <scope>NUCLEOTIDE SEQUENCE [LARGE SCALE GENOMIC DNA]</scope>
    <source>
        <strain evidence="3 4">F13</strain>
    </source>
</reference>
<dbReference type="SUPFAM" id="SSF55811">
    <property type="entry name" value="Nudix"/>
    <property type="match status" value="1"/>
</dbReference>
<dbReference type="Gene3D" id="3.90.79.10">
    <property type="entry name" value="Nucleoside Triphosphate Pyrophosphohydrolase"/>
    <property type="match status" value="1"/>
</dbReference>
<keyword evidence="4" id="KW-1185">Reference proteome</keyword>
<dbReference type="Proteomes" id="UP001430377">
    <property type="component" value="Unassembled WGS sequence"/>
</dbReference>
<dbReference type="SUPFAM" id="SSF100950">
    <property type="entry name" value="NagB/RpiA/CoA transferase-like"/>
    <property type="match status" value="1"/>
</dbReference>
<evidence type="ECO:0000259" key="2">
    <source>
        <dbReference type="PROSITE" id="PS51462"/>
    </source>
</evidence>
<evidence type="ECO:0000313" key="3">
    <source>
        <dbReference type="EMBL" id="MBX0322873.1"/>
    </source>
</evidence>
<comment type="similarity">
    <text evidence="1">Belongs to the eIF-2B alpha/beta/delta subunits family.</text>
</comment>
<dbReference type="PROSITE" id="PS51462">
    <property type="entry name" value="NUDIX"/>
    <property type="match status" value="1"/>
</dbReference>
<dbReference type="PANTHER" id="PTHR43475">
    <property type="entry name" value="METHYLTHIORIBOSE-1-PHOSPHATE ISOMERASE"/>
    <property type="match status" value="1"/>
</dbReference>
<dbReference type="Gene3D" id="3.40.50.10470">
    <property type="entry name" value="Translation initiation factor eif-2b, domain 2"/>
    <property type="match status" value="1"/>
</dbReference>
<evidence type="ECO:0000256" key="1">
    <source>
        <dbReference type="RuleBase" id="RU003814"/>
    </source>
</evidence>
<dbReference type="GO" id="GO:0019509">
    <property type="term" value="P:L-methionine salvage from methylthioadenosine"/>
    <property type="evidence" value="ECO:0007669"/>
    <property type="project" value="TreeGrafter"/>
</dbReference>
<organism evidence="3 4">
    <name type="scientific">Haloarcula rubra</name>
    <dbReference type="NCBI Taxonomy" id="2487747"/>
    <lineage>
        <taxon>Archaea</taxon>
        <taxon>Methanobacteriati</taxon>
        <taxon>Methanobacteriota</taxon>
        <taxon>Stenosarchaea group</taxon>
        <taxon>Halobacteria</taxon>
        <taxon>Halobacteriales</taxon>
        <taxon>Haloarculaceae</taxon>
        <taxon>Haloarcula</taxon>
    </lineage>
</organism>
<dbReference type="InterPro" id="IPR042529">
    <property type="entry name" value="IF_2B-like_C"/>
</dbReference>
<sequence length="436" mass="46649">MDERAVVTAFLRNDGEVLLRRRSDAVGSYRGRWGGVAGHVVDDERERERRDPETAAWAEIAEETGLAGASTLVTGGDPFPVEDADRDIRWLVHPFLFDCDSRAVETNEETTATAWVHPPEILRRETVPRLWTSYDRVRPRVATVRDDRTHGSAWLSLRALETLRDEAALAAEGRADELESADRDGDDWTGLASLARRLRDTRPSMAVLATRVDRVMSTASDDRTPAAVETAARRAIERAVDADRRAAERAAETLPGRVATLSRSGTVTAAIRAADPDAVLVAESRPGGEGVGVAESLADGTAVTLTTDAAFAFELADWDADAVLVGADRVLPDGRVVNKVGTRTAALAAAAAGADCLVVASSDKVATTADYDLEPRDAAEVYDGDADLTVANPTFDVTPAAAVTAVVTERGRLDADEVGAVAATHREWAAWDEEGD</sequence>
<dbReference type="PANTHER" id="PTHR43475:SF3">
    <property type="entry name" value="TRANSLATION INITIATION FACTOR EIF-2B SUBUNIT FAMILY PROTEIN (AFU_ORTHOLOGUE AFUA_2G14290)"/>
    <property type="match status" value="1"/>
</dbReference>
<dbReference type="Pfam" id="PF00293">
    <property type="entry name" value="NUDIX"/>
    <property type="match status" value="1"/>
</dbReference>